<evidence type="ECO:0000313" key="2">
    <source>
        <dbReference type="EMBL" id="CAH0766166.1"/>
    </source>
</evidence>
<feature type="signal peptide" evidence="1">
    <location>
        <begin position="1"/>
        <end position="19"/>
    </location>
</feature>
<dbReference type="EMBL" id="OU963863">
    <property type="protein sequence ID" value="CAH0766166.1"/>
    <property type="molecule type" value="Genomic_DNA"/>
</dbReference>
<proteinExistence type="predicted"/>
<dbReference type="Proteomes" id="UP001152759">
    <property type="component" value="Chromosome 2"/>
</dbReference>
<reference evidence="2" key="1">
    <citation type="submission" date="2021-12" db="EMBL/GenBank/DDBJ databases">
        <authorList>
            <person name="King R."/>
        </authorList>
    </citation>
    <scope>NUCLEOTIDE SEQUENCE</scope>
</reference>
<evidence type="ECO:0000313" key="3">
    <source>
        <dbReference type="Proteomes" id="UP001152759"/>
    </source>
</evidence>
<evidence type="ECO:0000256" key="1">
    <source>
        <dbReference type="SAM" id="SignalP"/>
    </source>
</evidence>
<organism evidence="2 3">
    <name type="scientific">Bemisia tabaci</name>
    <name type="common">Sweetpotato whitefly</name>
    <name type="synonym">Aleurodes tabaci</name>
    <dbReference type="NCBI Taxonomy" id="7038"/>
    <lineage>
        <taxon>Eukaryota</taxon>
        <taxon>Metazoa</taxon>
        <taxon>Ecdysozoa</taxon>
        <taxon>Arthropoda</taxon>
        <taxon>Hexapoda</taxon>
        <taxon>Insecta</taxon>
        <taxon>Pterygota</taxon>
        <taxon>Neoptera</taxon>
        <taxon>Paraneoptera</taxon>
        <taxon>Hemiptera</taxon>
        <taxon>Sternorrhyncha</taxon>
        <taxon>Aleyrodoidea</taxon>
        <taxon>Aleyrodidae</taxon>
        <taxon>Aleyrodinae</taxon>
        <taxon>Bemisia</taxon>
    </lineage>
</organism>
<dbReference type="PROSITE" id="PS51257">
    <property type="entry name" value="PROKAR_LIPOPROTEIN"/>
    <property type="match status" value="1"/>
</dbReference>
<feature type="chain" id="PRO_5040369644" evidence="1">
    <location>
        <begin position="20"/>
        <end position="151"/>
    </location>
</feature>
<dbReference type="AlphaFoldDB" id="A0A9P0G4B5"/>
<name>A0A9P0G4B5_BEMTA</name>
<protein>
    <submittedName>
        <fullName evidence="2">Uncharacterized protein</fullName>
    </submittedName>
</protein>
<gene>
    <name evidence="2" type="ORF">BEMITA_LOCUS4185</name>
</gene>
<dbReference type="KEGG" id="btab:109040025"/>
<sequence length="151" mass="16844">MQRVPYGIWLVLLIGGCLSEQIGDAETVDEQGQMMNNRIRDQVVQVQVPADGSLDQGGQMGNVAPMSGQKTGEAPVYGLMKYFSYLTRSSTHNTQMMQVLKSIVSEVTDTRIKVDQINDKLDMVLTRVTVVEPQQAQEQKRTAFSGFKLFK</sequence>
<accession>A0A9P0G4B5</accession>
<keyword evidence="3" id="KW-1185">Reference proteome</keyword>
<keyword evidence="1" id="KW-0732">Signal</keyword>